<dbReference type="SMART" id="SM00385">
    <property type="entry name" value="CYCLIN"/>
    <property type="match status" value="1"/>
</dbReference>
<accession>A0AAW0PR21</accession>
<dbReference type="Gene3D" id="1.10.472.10">
    <property type="entry name" value="Cyclin-like"/>
    <property type="match status" value="2"/>
</dbReference>
<keyword evidence="12" id="KW-1185">Reference proteome</keyword>
<dbReference type="GO" id="GO:0051301">
    <property type="term" value="P:cell division"/>
    <property type="evidence" value="ECO:0007669"/>
    <property type="project" value="UniProtKB-KW"/>
</dbReference>
<keyword evidence="5" id="KW-0131">Cell cycle</keyword>
<evidence type="ECO:0000259" key="10">
    <source>
        <dbReference type="SMART" id="SM00385"/>
    </source>
</evidence>
<comment type="similarity">
    <text evidence="2">Belongs to the cyclin family. Cyclin AB subfamily.</text>
</comment>
<keyword evidence="4 8" id="KW-0195">Cyclin</keyword>
<dbReference type="Pfam" id="PF02984">
    <property type="entry name" value="Cyclin_C"/>
    <property type="match status" value="1"/>
</dbReference>
<keyword evidence="3" id="KW-0132">Cell division</keyword>
<evidence type="ECO:0000313" key="12">
    <source>
        <dbReference type="Proteomes" id="UP001460270"/>
    </source>
</evidence>
<evidence type="ECO:0000256" key="8">
    <source>
        <dbReference type="RuleBase" id="RU000383"/>
    </source>
</evidence>
<sequence length="386" mass="43250">MVQLQCRLLLRATAKGRPTAGAGKTPGKCDDKKLFSQSQISEVELESEMVSCLPSDPQNAHKRWADGGASLPRTTRHRKQKLTTILIDSGFEDELLSSPSPDRNQVLHPRPRRTEAQSGLLSWYRQYGDTGYRIQKEREAYFHPSKSLSHQPQLNADARCKLVSWLIPVHQHLSLSFECCCLTVNIMDRFLASTPVAADCFQLLGVTALLLASKQVEVSSPRISDLLSLCCEAFSSQQLCNLECLILVRLNFRLCAPTLAFFLDFYINLKTLDDKNNKLWMDHCSKLAQKLCELSLADYAFNKYPPSLTARCALQLVSEIKHASQELHSPDKEWDNFVNEPGSHSASSNSILSSGLMESSEHSLMSECMDNLRLLASLNQEGLTML</sequence>
<feature type="domain" description="Cyclin-like" evidence="10">
    <location>
        <begin position="164"/>
        <end position="248"/>
    </location>
</feature>
<proteinExistence type="inferred from homology"/>
<feature type="region of interest" description="Disordered" evidence="9">
    <location>
        <begin position="93"/>
        <end position="113"/>
    </location>
</feature>
<dbReference type="InterPro" id="IPR013763">
    <property type="entry name" value="Cyclin-like_dom"/>
</dbReference>
<dbReference type="FunFam" id="1.10.472.10:FF:000001">
    <property type="entry name" value="G2/mitotic-specific cyclin"/>
    <property type="match status" value="1"/>
</dbReference>
<evidence type="ECO:0000256" key="2">
    <source>
        <dbReference type="ARBA" id="ARBA00006955"/>
    </source>
</evidence>
<organism evidence="11 12">
    <name type="scientific">Mugilogobius chulae</name>
    <name type="common">yellowstripe goby</name>
    <dbReference type="NCBI Taxonomy" id="88201"/>
    <lineage>
        <taxon>Eukaryota</taxon>
        <taxon>Metazoa</taxon>
        <taxon>Chordata</taxon>
        <taxon>Craniata</taxon>
        <taxon>Vertebrata</taxon>
        <taxon>Euteleostomi</taxon>
        <taxon>Actinopterygii</taxon>
        <taxon>Neopterygii</taxon>
        <taxon>Teleostei</taxon>
        <taxon>Neoteleostei</taxon>
        <taxon>Acanthomorphata</taxon>
        <taxon>Gobiaria</taxon>
        <taxon>Gobiiformes</taxon>
        <taxon>Gobioidei</taxon>
        <taxon>Gobiidae</taxon>
        <taxon>Gobionellinae</taxon>
        <taxon>Mugilogobius</taxon>
    </lineage>
</organism>
<dbReference type="Proteomes" id="UP001460270">
    <property type="component" value="Unassembled WGS sequence"/>
</dbReference>
<comment type="subunit">
    <text evidence="6">Interacts with the CDK1 protein kinase to form a serine/threonine kinase holoenzyme complex also known as maturation promoting factor (MPF). The cyclin subunit imparts substrate specificity to the complex.</text>
</comment>
<dbReference type="InterPro" id="IPR006671">
    <property type="entry name" value="Cyclin_N"/>
</dbReference>
<evidence type="ECO:0000256" key="1">
    <source>
        <dbReference type="ARBA" id="ARBA00003222"/>
    </source>
</evidence>
<dbReference type="InterPro" id="IPR004367">
    <property type="entry name" value="Cyclin_C-dom"/>
</dbReference>
<dbReference type="InterPro" id="IPR039361">
    <property type="entry name" value="Cyclin"/>
</dbReference>
<protein>
    <recommendedName>
        <fullName evidence="7">G2/mitotic-specific cyclin-B2</fullName>
    </recommendedName>
</protein>
<dbReference type="InterPro" id="IPR036915">
    <property type="entry name" value="Cyclin-like_sf"/>
</dbReference>
<comment type="function">
    <text evidence="1">Essential for the control of the cell cycle at the G2/M (mitosis) transition.</text>
</comment>
<dbReference type="EMBL" id="JBBPFD010000003">
    <property type="protein sequence ID" value="KAK7934387.1"/>
    <property type="molecule type" value="Genomic_DNA"/>
</dbReference>
<evidence type="ECO:0000256" key="5">
    <source>
        <dbReference type="ARBA" id="ARBA00023306"/>
    </source>
</evidence>
<dbReference type="PANTHER" id="PTHR10177">
    <property type="entry name" value="CYCLINS"/>
    <property type="match status" value="1"/>
</dbReference>
<comment type="caution">
    <text evidence="11">The sequence shown here is derived from an EMBL/GenBank/DDBJ whole genome shotgun (WGS) entry which is preliminary data.</text>
</comment>
<gene>
    <name evidence="11" type="ORF">WMY93_005283</name>
</gene>
<dbReference type="SUPFAM" id="SSF47954">
    <property type="entry name" value="Cyclin-like"/>
    <property type="match status" value="2"/>
</dbReference>
<evidence type="ECO:0000256" key="3">
    <source>
        <dbReference type="ARBA" id="ARBA00022618"/>
    </source>
</evidence>
<reference evidence="12" key="1">
    <citation type="submission" date="2024-04" db="EMBL/GenBank/DDBJ databases">
        <title>Salinicola lusitanus LLJ914,a marine bacterium isolated from the Okinawa Trough.</title>
        <authorList>
            <person name="Li J."/>
        </authorList>
    </citation>
    <scope>NUCLEOTIDE SEQUENCE [LARGE SCALE GENOMIC DNA]</scope>
</reference>
<evidence type="ECO:0000256" key="7">
    <source>
        <dbReference type="ARBA" id="ARBA00040980"/>
    </source>
</evidence>
<dbReference type="AlphaFoldDB" id="A0AAW0PR21"/>
<dbReference type="Pfam" id="PF00134">
    <property type="entry name" value="Cyclin_N"/>
    <property type="match status" value="1"/>
</dbReference>
<evidence type="ECO:0000256" key="6">
    <source>
        <dbReference type="ARBA" id="ARBA00025821"/>
    </source>
</evidence>
<evidence type="ECO:0000313" key="11">
    <source>
        <dbReference type="EMBL" id="KAK7934387.1"/>
    </source>
</evidence>
<evidence type="ECO:0000256" key="4">
    <source>
        <dbReference type="ARBA" id="ARBA00023127"/>
    </source>
</evidence>
<name>A0AAW0PR21_9GOBI</name>
<evidence type="ECO:0000256" key="9">
    <source>
        <dbReference type="SAM" id="MobiDB-lite"/>
    </source>
</evidence>